<evidence type="ECO:0000256" key="2">
    <source>
        <dbReference type="ARBA" id="ARBA00005173"/>
    </source>
</evidence>
<accession>A0A2V0NYE0</accession>
<sequence length="393" mass="41584">MAAPRVVVRSSSQQQPAAVLAAAPAAAPRAVRAPRRALRVAAAGADALAASAAVAAKAPQDVRVVVAGPTGYIGRFVTKELISRGYQVTALSREKAGIKGKMGKEDTQREFAGARVVFGDVTSEASISAAAFDQPADVVVCCLASRTGGKKDSWDIDYQATKNVLDAARKAGAKHFVLLSAICVQRPLLEFQRAKLKLEDELAAAGDITYSIVRPTAFFKSLAGQVKLVQQGKPYVMFGDGNLAACKPISEADLARFMADCISDPSKHNQMLPVGGPGGALTAKQQAQILFRLTGLPEKYISAPVWLFDGIIGVLDALAKVFPNLEDAAEFGRIGRYYATESMLVWDEANARYDADATPEYGVDTLEGFFKKAVTEGLAGQELGDQAVFGVGE</sequence>
<keyword evidence="5" id="KW-0521">NADP</keyword>
<evidence type="ECO:0000256" key="8">
    <source>
        <dbReference type="ARBA" id="ARBA00023171"/>
    </source>
</evidence>
<name>A0A2V0NYE0_9CHLO</name>
<evidence type="ECO:0000313" key="14">
    <source>
        <dbReference type="Proteomes" id="UP000247498"/>
    </source>
</evidence>
<dbReference type="OrthoDB" id="419598at2759"/>
<evidence type="ECO:0000256" key="9">
    <source>
        <dbReference type="ARBA" id="ARBA00024059"/>
    </source>
</evidence>
<dbReference type="FunCoup" id="A0A2V0NYE0">
    <property type="interactions" value="510"/>
</dbReference>
<dbReference type="SUPFAM" id="SSF51735">
    <property type="entry name" value="NAD(P)-binding Rossmann-fold domains"/>
    <property type="match status" value="1"/>
</dbReference>
<reference evidence="13 14" key="1">
    <citation type="journal article" date="2018" name="Sci. Rep.">
        <title>Raphidocelis subcapitata (=Pseudokirchneriella subcapitata) provides an insight into genome evolution and environmental adaptations in the Sphaeropleales.</title>
        <authorList>
            <person name="Suzuki S."/>
            <person name="Yamaguchi H."/>
            <person name="Nakajima N."/>
            <person name="Kawachi M."/>
        </authorList>
    </citation>
    <scope>NUCLEOTIDE SEQUENCE [LARGE SCALE GENOMIC DNA]</scope>
    <source>
        <strain evidence="13 14">NIES-35</strain>
    </source>
</reference>
<keyword evidence="6" id="KW-0809">Transit peptide</keyword>
<dbReference type="Gene3D" id="3.40.50.720">
    <property type="entry name" value="NAD(P)-binding Rossmann-like Domain"/>
    <property type="match status" value="1"/>
</dbReference>
<proteinExistence type="predicted"/>
<evidence type="ECO:0000259" key="12">
    <source>
        <dbReference type="Pfam" id="PF13460"/>
    </source>
</evidence>
<dbReference type="PANTHER" id="PTHR47378">
    <property type="entry name" value="DIVINYL CHLOROPHYLLIDE A 8-VINYL-REDUCTASE, CHLOROPLASTIC"/>
    <property type="match status" value="1"/>
</dbReference>
<dbReference type="InParanoid" id="A0A2V0NYE0"/>
<keyword evidence="3" id="KW-0150">Chloroplast</keyword>
<dbReference type="InterPro" id="IPR016040">
    <property type="entry name" value="NAD(P)-bd_dom"/>
</dbReference>
<feature type="domain" description="NAD(P)-binding" evidence="12">
    <location>
        <begin position="68"/>
        <end position="265"/>
    </location>
</feature>
<dbReference type="PANTHER" id="PTHR47378:SF1">
    <property type="entry name" value="DIVINYL CHLOROPHYLLIDE A 8-VINYL-REDUCTASE, CHLOROPLASTIC"/>
    <property type="match status" value="1"/>
</dbReference>
<comment type="subcellular location">
    <subcellularLocation>
        <location evidence="1">Plastid</location>
        <location evidence="1">Chloroplast</location>
    </subcellularLocation>
</comment>
<dbReference type="EMBL" id="BDRX01000034">
    <property type="protein sequence ID" value="GBF92658.1"/>
    <property type="molecule type" value="Genomic_DNA"/>
</dbReference>
<dbReference type="STRING" id="307507.A0A2V0NYE0"/>
<keyword evidence="7" id="KW-0560">Oxidoreductase</keyword>
<organism evidence="13 14">
    <name type="scientific">Raphidocelis subcapitata</name>
    <dbReference type="NCBI Taxonomy" id="307507"/>
    <lineage>
        <taxon>Eukaryota</taxon>
        <taxon>Viridiplantae</taxon>
        <taxon>Chlorophyta</taxon>
        <taxon>core chlorophytes</taxon>
        <taxon>Chlorophyceae</taxon>
        <taxon>CS clade</taxon>
        <taxon>Sphaeropleales</taxon>
        <taxon>Selenastraceae</taxon>
        <taxon>Raphidocelis</taxon>
    </lineage>
</organism>
<evidence type="ECO:0000313" key="13">
    <source>
        <dbReference type="EMBL" id="GBF92658.1"/>
    </source>
</evidence>
<dbReference type="GO" id="GO:0009507">
    <property type="term" value="C:chloroplast"/>
    <property type="evidence" value="ECO:0007669"/>
    <property type="project" value="UniProtKB-SubCell"/>
</dbReference>
<comment type="pathway">
    <text evidence="2">Porphyrin-containing compound metabolism; chlorophyll biosynthesis.</text>
</comment>
<dbReference type="Pfam" id="PF13460">
    <property type="entry name" value="NAD_binding_10"/>
    <property type="match status" value="1"/>
</dbReference>
<dbReference type="UniPathway" id="UPA00668"/>
<dbReference type="InterPro" id="IPR036291">
    <property type="entry name" value="NAD(P)-bd_dom_sf"/>
</dbReference>
<keyword evidence="8" id="KW-0149">Chlorophyll biosynthesis</keyword>
<evidence type="ECO:0000256" key="1">
    <source>
        <dbReference type="ARBA" id="ARBA00004229"/>
    </source>
</evidence>
<dbReference type="GO" id="GO:0015995">
    <property type="term" value="P:chlorophyll biosynthetic process"/>
    <property type="evidence" value="ECO:0007669"/>
    <property type="project" value="UniProtKB-UniPathway"/>
</dbReference>
<dbReference type="EC" id="1.3.1.75" evidence="9"/>
<protein>
    <recommendedName>
        <fullName evidence="10">Divinyl chlorophyllide a 8-vinyl-reductase, chloroplastic</fullName>
        <ecNumber evidence="9">1.3.1.75</ecNumber>
    </recommendedName>
</protein>
<keyword evidence="4" id="KW-0934">Plastid</keyword>
<gene>
    <name evidence="13" type="ORF">Rsub_05027</name>
</gene>
<evidence type="ECO:0000256" key="4">
    <source>
        <dbReference type="ARBA" id="ARBA00022640"/>
    </source>
</evidence>
<evidence type="ECO:0000256" key="7">
    <source>
        <dbReference type="ARBA" id="ARBA00023002"/>
    </source>
</evidence>
<comment type="caution">
    <text evidence="13">The sequence shown here is derived from an EMBL/GenBank/DDBJ whole genome shotgun (WGS) entry which is preliminary data.</text>
</comment>
<dbReference type="CDD" id="cd05243">
    <property type="entry name" value="SDR_a5"/>
    <property type="match status" value="1"/>
</dbReference>
<comment type="catalytic activity">
    <reaction evidence="11">
        <text>protochlorophyllide a + NADP(+) = 3,8-divinyl protochlorophyllide a + NADPH + H(+)</text>
        <dbReference type="Rhea" id="RHEA:48884"/>
        <dbReference type="ChEBI" id="CHEBI:15378"/>
        <dbReference type="ChEBI" id="CHEBI:57783"/>
        <dbReference type="ChEBI" id="CHEBI:58349"/>
        <dbReference type="ChEBI" id="CHEBI:58632"/>
        <dbReference type="ChEBI" id="CHEBI:83350"/>
        <dbReference type="EC" id="1.3.1.75"/>
    </reaction>
</comment>
<dbReference type="Proteomes" id="UP000247498">
    <property type="component" value="Unassembled WGS sequence"/>
</dbReference>
<dbReference type="AlphaFoldDB" id="A0A2V0NYE0"/>
<evidence type="ECO:0000256" key="3">
    <source>
        <dbReference type="ARBA" id="ARBA00022528"/>
    </source>
</evidence>
<evidence type="ECO:0000256" key="6">
    <source>
        <dbReference type="ARBA" id="ARBA00022946"/>
    </source>
</evidence>
<evidence type="ECO:0000256" key="10">
    <source>
        <dbReference type="ARBA" id="ARBA00024089"/>
    </source>
</evidence>
<evidence type="ECO:0000256" key="11">
    <source>
        <dbReference type="ARBA" id="ARBA00049498"/>
    </source>
</evidence>
<dbReference type="GO" id="GO:0033728">
    <property type="term" value="F:3,8-divinyl protochlorophyllide a 8-vinyl-reductase (NADPH) activity"/>
    <property type="evidence" value="ECO:0007669"/>
    <property type="project" value="UniProtKB-EC"/>
</dbReference>
<dbReference type="InterPro" id="IPR044201">
    <property type="entry name" value="DVR-like"/>
</dbReference>
<evidence type="ECO:0000256" key="5">
    <source>
        <dbReference type="ARBA" id="ARBA00022857"/>
    </source>
</evidence>
<keyword evidence="14" id="KW-1185">Reference proteome</keyword>